<evidence type="ECO:0000313" key="9">
    <source>
        <dbReference type="EMBL" id="NMF01287.1"/>
    </source>
</evidence>
<dbReference type="NCBIfam" id="TIGR00912">
    <property type="entry name" value="2A0309"/>
    <property type="match status" value="1"/>
</dbReference>
<gene>
    <name evidence="9" type="ORF">HF838_24120</name>
</gene>
<comment type="similarity">
    <text evidence="2">Belongs to the amino acid-polyamine-organocation (APC) superfamily. Spore germination protein (SGP) (TC 2.A.3.9) family.</text>
</comment>
<keyword evidence="6 8" id="KW-1133">Transmembrane helix</keyword>
<protein>
    <submittedName>
        <fullName evidence="9">Endospore germination permease</fullName>
    </submittedName>
</protein>
<evidence type="ECO:0000256" key="7">
    <source>
        <dbReference type="ARBA" id="ARBA00023136"/>
    </source>
</evidence>
<dbReference type="RefSeq" id="WP_021619134.1">
    <property type="nucleotide sequence ID" value="NZ_CABKST010000020.1"/>
</dbReference>
<feature type="transmembrane region" description="Helical" evidence="8">
    <location>
        <begin position="83"/>
        <end position="107"/>
    </location>
</feature>
<dbReference type="GeneID" id="92837313"/>
<dbReference type="GO" id="GO:0009847">
    <property type="term" value="P:spore germination"/>
    <property type="evidence" value="ECO:0007669"/>
    <property type="project" value="InterPro"/>
</dbReference>
<keyword evidence="4" id="KW-0309">Germination</keyword>
<evidence type="ECO:0000256" key="4">
    <source>
        <dbReference type="ARBA" id="ARBA00022544"/>
    </source>
</evidence>
<keyword evidence="5 8" id="KW-0812">Transmembrane</keyword>
<evidence type="ECO:0000313" key="10">
    <source>
        <dbReference type="Proteomes" id="UP000561326"/>
    </source>
</evidence>
<feature type="transmembrane region" description="Helical" evidence="8">
    <location>
        <begin position="184"/>
        <end position="205"/>
    </location>
</feature>
<dbReference type="PANTHER" id="PTHR34975:SF2">
    <property type="entry name" value="SPORE GERMINATION PROTEIN A2"/>
    <property type="match status" value="1"/>
</dbReference>
<evidence type="ECO:0000256" key="3">
    <source>
        <dbReference type="ARBA" id="ARBA00022448"/>
    </source>
</evidence>
<evidence type="ECO:0000256" key="1">
    <source>
        <dbReference type="ARBA" id="ARBA00004141"/>
    </source>
</evidence>
<accession>A0A848D557</accession>
<feature type="transmembrane region" description="Helical" evidence="8">
    <location>
        <begin position="269"/>
        <end position="291"/>
    </location>
</feature>
<keyword evidence="3" id="KW-0813">Transport</keyword>
<dbReference type="Pfam" id="PF03845">
    <property type="entry name" value="Spore_permease"/>
    <property type="match status" value="1"/>
</dbReference>
<sequence length="366" mass="41895">MNKPRKNEITLLQYILGINAAQLGTSILTLPSDLAKVASTDGWISIVVGWLIATIVSLCMIAVMAKHPGDSLYDILTRYLGKWLVKVWSIAWISSALFTAIIIFYSVLLFIKIWILSNTSSVLIAVLFIIPAYMVFRGGIRIFARYAEFVFFFTLWLPILLLAPLKDAEFIFMLPLLKEGLLPVLHGVSPAIVSFVGFEIALILYPYLKNKQAAAKGIVIGNGITLLVYLQITLSCFLYFSPDEITKFVWPTLTLVKPIQFPFLERFEIIFLSFYLLIFSAVFIPYISIITHNIEQLCNKQNWQLPAYILLSLILASSFVYIPTYNQLQIMSEWWSWGTYTVSYGIPVLFFLYITLYIRWKKRQTI</sequence>
<dbReference type="PANTHER" id="PTHR34975">
    <property type="entry name" value="SPORE GERMINATION PROTEIN A2"/>
    <property type="match status" value="1"/>
</dbReference>
<dbReference type="GO" id="GO:0016020">
    <property type="term" value="C:membrane"/>
    <property type="evidence" value="ECO:0007669"/>
    <property type="project" value="UniProtKB-SubCell"/>
</dbReference>
<evidence type="ECO:0000256" key="6">
    <source>
        <dbReference type="ARBA" id="ARBA00022989"/>
    </source>
</evidence>
<dbReference type="Proteomes" id="UP000561326">
    <property type="component" value="Unassembled WGS sequence"/>
</dbReference>
<proteinExistence type="inferred from homology"/>
<reference evidence="9 10" key="1">
    <citation type="submission" date="2020-04" db="EMBL/GenBank/DDBJ databases">
        <authorList>
            <person name="Hitch T.C.A."/>
            <person name="Wylensek D."/>
            <person name="Clavel T."/>
        </authorList>
    </citation>
    <scope>NUCLEOTIDE SEQUENCE [LARGE SCALE GENOMIC DNA]</scope>
    <source>
        <strain evidence="9 10">WB01_D5_05</strain>
    </source>
</reference>
<organism evidence="9 10">
    <name type="scientific">Aneurinibacillus aneurinilyticus</name>
    <name type="common">Bacillus aneurinolyticus</name>
    <dbReference type="NCBI Taxonomy" id="1391"/>
    <lineage>
        <taxon>Bacteria</taxon>
        <taxon>Bacillati</taxon>
        <taxon>Bacillota</taxon>
        <taxon>Bacilli</taxon>
        <taxon>Bacillales</taxon>
        <taxon>Paenibacillaceae</taxon>
        <taxon>Aneurinibacillus group</taxon>
        <taxon>Aneurinibacillus</taxon>
    </lineage>
</organism>
<feature type="transmembrane region" description="Helical" evidence="8">
    <location>
        <begin position="303"/>
        <end position="322"/>
    </location>
</feature>
<evidence type="ECO:0000256" key="5">
    <source>
        <dbReference type="ARBA" id="ARBA00022692"/>
    </source>
</evidence>
<feature type="transmembrane region" description="Helical" evidence="8">
    <location>
        <begin position="113"/>
        <end position="136"/>
    </location>
</feature>
<dbReference type="InterPro" id="IPR004761">
    <property type="entry name" value="Spore_GerAB"/>
</dbReference>
<keyword evidence="7 8" id="KW-0472">Membrane</keyword>
<feature type="transmembrane region" description="Helical" evidence="8">
    <location>
        <begin position="334"/>
        <end position="358"/>
    </location>
</feature>
<dbReference type="OrthoDB" id="2380120at2"/>
<dbReference type="Gene3D" id="1.20.1740.10">
    <property type="entry name" value="Amino acid/polyamine transporter I"/>
    <property type="match status" value="1"/>
</dbReference>
<evidence type="ECO:0000256" key="8">
    <source>
        <dbReference type="SAM" id="Phobius"/>
    </source>
</evidence>
<evidence type="ECO:0000256" key="2">
    <source>
        <dbReference type="ARBA" id="ARBA00007998"/>
    </source>
</evidence>
<dbReference type="AlphaFoldDB" id="A0A848D557"/>
<feature type="transmembrane region" description="Helical" evidence="8">
    <location>
        <begin position="143"/>
        <end position="164"/>
    </location>
</feature>
<dbReference type="EMBL" id="JABAGO010000076">
    <property type="protein sequence ID" value="NMF01287.1"/>
    <property type="molecule type" value="Genomic_DNA"/>
</dbReference>
<comment type="caution">
    <text evidence="9">The sequence shown here is derived from an EMBL/GenBank/DDBJ whole genome shotgun (WGS) entry which is preliminary data.</text>
</comment>
<comment type="subcellular location">
    <subcellularLocation>
        <location evidence="1">Membrane</location>
        <topology evidence="1">Multi-pass membrane protein</topology>
    </subcellularLocation>
</comment>
<feature type="transmembrane region" description="Helical" evidence="8">
    <location>
        <begin position="12"/>
        <end position="30"/>
    </location>
</feature>
<name>A0A848D557_ANEAE</name>
<feature type="transmembrane region" description="Helical" evidence="8">
    <location>
        <begin position="217"/>
        <end position="240"/>
    </location>
</feature>
<feature type="transmembrane region" description="Helical" evidence="8">
    <location>
        <begin position="42"/>
        <end position="63"/>
    </location>
</feature>